<dbReference type="CDD" id="cd05005">
    <property type="entry name" value="SIS_PHI"/>
    <property type="match status" value="1"/>
</dbReference>
<evidence type="ECO:0000313" key="4">
    <source>
        <dbReference type="Proteomes" id="UP001252875"/>
    </source>
</evidence>
<dbReference type="InterPro" id="IPR017552">
    <property type="entry name" value="PHI/rmpB"/>
</dbReference>
<dbReference type="PROSITE" id="PS51464">
    <property type="entry name" value="SIS"/>
    <property type="match status" value="1"/>
</dbReference>
<dbReference type="NCBIfam" id="TIGR03127">
    <property type="entry name" value="RuMP_HxlB"/>
    <property type="match status" value="1"/>
</dbReference>
<dbReference type="PANTHER" id="PTHR43443:SF1">
    <property type="entry name" value="3-HEXULOSE-6-PHOSPHATE ISOMERASE"/>
    <property type="match status" value="1"/>
</dbReference>
<evidence type="ECO:0000313" key="3">
    <source>
        <dbReference type="EMBL" id="MDT2600832.1"/>
    </source>
</evidence>
<reference evidence="3 4" key="1">
    <citation type="submission" date="2023-03" db="EMBL/GenBank/DDBJ databases">
        <authorList>
            <person name="Shen W."/>
            <person name="Cai J."/>
        </authorList>
    </citation>
    <scope>NUCLEOTIDE SEQUENCE [LARGE SCALE GENOMIC DNA]</scope>
    <source>
        <strain evidence="3 4">D6-4</strain>
    </source>
</reference>
<dbReference type="EMBL" id="JARPYI010000008">
    <property type="protein sequence ID" value="MDT2600832.1"/>
    <property type="molecule type" value="Genomic_DNA"/>
</dbReference>
<dbReference type="Proteomes" id="UP001252875">
    <property type="component" value="Unassembled WGS sequence"/>
</dbReference>
<dbReference type="InterPro" id="IPR046348">
    <property type="entry name" value="SIS_dom_sf"/>
</dbReference>
<keyword evidence="4" id="KW-1185">Reference proteome</keyword>
<comment type="similarity">
    <text evidence="1">Belongs to the SIS family. PHI subfamily.</text>
</comment>
<feature type="domain" description="SIS" evidence="2">
    <location>
        <begin position="29"/>
        <end position="174"/>
    </location>
</feature>
<accession>A0ABU3F125</accession>
<sequence length="187" mass="20164">METKEVAYMAAMELAAALRSIDQKQIDQLVVSIKQARRIFVSGAGRSLLMLKGLAMRLMHLGYEVYVVGEVTTPAFLPEDLLILASASGETSSLINTANKASEIGGKIISMTVFPDSTLAKLSSGVIRIPAYTDKLPASEENQKGILPGGSMFEEAVLLLADSLIVELALEQKIPTDRAFEKHANLE</sequence>
<dbReference type="SUPFAM" id="SSF53697">
    <property type="entry name" value="SIS domain"/>
    <property type="match status" value="1"/>
</dbReference>
<gene>
    <name evidence="3" type="primary">hxlB</name>
    <name evidence="3" type="ORF">P7D85_13680</name>
</gene>
<evidence type="ECO:0000259" key="2">
    <source>
        <dbReference type="PROSITE" id="PS51464"/>
    </source>
</evidence>
<dbReference type="PANTHER" id="PTHR43443">
    <property type="entry name" value="3-HEXULOSE-6-PHOSPHATE ISOMERASE"/>
    <property type="match status" value="1"/>
</dbReference>
<proteinExistence type="inferred from homology"/>
<dbReference type="Gene3D" id="3.40.50.10490">
    <property type="entry name" value="Glucose-6-phosphate isomerase like protein, domain 1"/>
    <property type="match status" value="1"/>
</dbReference>
<name>A0ABU3F125_9ENTE</name>
<comment type="caution">
    <text evidence="3">The sequence shown here is derived from an EMBL/GenBank/DDBJ whole genome shotgun (WGS) entry which is preliminary data.</text>
</comment>
<dbReference type="RefSeq" id="WP_311823046.1">
    <property type="nucleotide sequence ID" value="NZ_JARPYF010000008.1"/>
</dbReference>
<protein>
    <submittedName>
        <fullName evidence="3">6-phospho-3-hexuloisomerase</fullName>
    </submittedName>
</protein>
<organism evidence="3 4">
    <name type="scientific">Enterococcus hulanensis</name>
    <dbReference type="NCBI Taxonomy" id="2559929"/>
    <lineage>
        <taxon>Bacteria</taxon>
        <taxon>Bacillati</taxon>
        <taxon>Bacillota</taxon>
        <taxon>Bacilli</taxon>
        <taxon>Lactobacillales</taxon>
        <taxon>Enterococcaceae</taxon>
        <taxon>Enterococcus</taxon>
    </lineage>
</organism>
<dbReference type="InterPro" id="IPR001347">
    <property type="entry name" value="SIS_dom"/>
</dbReference>
<evidence type="ECO:0000256" key="1">
    <source>
        <dbReference type="ARBA" id="ARBA00009235"/>
    </source>
</evidence>
<dbReference type="Pfam" id="PF01380">
    <property type="entry name" value="SIS"/>
    <property type="match status" value="1"/>
</dbReference>